<proteinExistence type="predicted"/>
<dbReference type="RefSeq" id="XP_013273666.1">
    <property type="nucleotide sequence ID" value="XM_013418212.1"/>
</dbReference>
<feature type="transmembrane region" description="Helical" evidence="3">
    <location>
        <begin position="403"/>
        <end position="423"/>
    </location>
</feature>
<dbReference type="EMBL" id="KN847477">
    <property type="protein sequence ID" value="KIX06530.1"/>
    <property type="molecule type" value="Genomic_DNA"/>
</dbReference>
<feature type="region of interest" description="Disordered" evidence="2">
    <location>
        <begin position="35"/>
        <end position="67"/>
    </location>
</feature>
<feature type="transmembrane region" description="Helical" evidence="3">
    <location>
        <begin position="278"/>
        <end position="300"/>
    </location>
</feature>
<dbReference type="GO" id="GO:0022857">
    <property type="term" value="F:transmembrane transporter activity"/>
    <property type="evidence" value="ECO:0007669"/>
    <property type="project" value="InterPro"/>
</dbReference>
<dbReference type="GeneID" id="25292577"/>
<feature type="domain" description="Major facilitator superfamily (MFS) profile" evidence="4">
    <location>
        <begin position="218"/>
        <end position="433"/>
    </location>
</feature>
<dbReference type="HOGENOM" id="CLU_001265_1_2_1"/>
<feature type="compositionally biased region" description="Polar residues" evidence="2">
    <location>
        <begin position="35"/>
        <end position="46"/>
    </location>
</feature>
<dbReference type="Proteomes" id="UP000053617">
    <property type="component" value="Unassembled WGS sequence"/>
</dbReference>
<evidence type="ECO:0000313" key="5">
    <source>
        <dbReference type="EMBL" id="KIX06530.1"/>
    </source>
</evidence>
<feature type="transmembrane region" description="Helical" evidence="3">
    <location>
        <begin position="347"/>
        <end position="372"/>
    </location>
</feature>
<organism evidence="5 6">
    <name type="scientific">Rhinocladiella mackenziei CBS 650.93</name>
    <dbReference type="NCBI Taxonomy" id="1442369"/>
    <lineage>
        <taxon>Eukaryota</taxon>
        <taxon>Fungi</taxon>
        <taxon>Dikarya</taxon>
        <taxon>Ascomycota</taxon>
        <taxon>Pezizomycotina</taxon>
        <taxon>Eurotiomycetes</taxon>
        <taxon>Chaetothyriomycetidae</taxon>
        <taxon>Chaetothyriales</taxon>
        <taxon>Herpotrichiellaceae</taxon>
        <taxon>Rhinocladiella</taxon>
    </lineage>
</organism>
<dbReference type="AlphaFoldDB" id="A0A0D2JBR3"/>
<keyword evidence="3" id="KW-0812">Transmembrane</keyword>
<dbReference type="GO" id="GO:0016020">
    <property type="term" value="C:membrane"/>
    <property type="evidence" value="ECO:0007669"/>
    <property type="project" value="UniProtKB-SubCell"/>
</dbReference>
<dbReference type="OrthoDB" id="6499973at2759"/>
<feature type="transmembrane region" description="Helical" evidence="3">
    <location>
        <begin position="217"/>
        <end position="240"/>
    </location>
</feature>
<protein>
    <recommendedName>
        <fullName evidence="4">Major facilitator superfamily (MFS) profile domain-containing protein</fullName>
    </recommendedName>
</protein>
<dbReference type="InterPro" id="IPR050327">
    <property type="entry name" value="Proton-linked_MCT"/>
</dbReference>
<feature type="transmembrane region" description="Helical" evidence="3">
    <location>
        <begin position="306"/>
        <end position="326"/>
    </location>
</feature>
<reference evidence="5 6" key="1">
    <citation type="submission" date="2015-01" db="EMBL/GenBank/DDBJ databases">
        <title>The Genome Sequence of Rhinocladiella mackenzie CBS 650.93.</title>
        <authorList>
            <consortium name="The Broad Institute Genomics Platform"/>
            <person name="Cuomo C."/>
            <person name="de Hoog S."/>
            <person name="Gorbushina A."/>
            <person name="Stielow B."/>
            <person name="Teixiera M."/>
            <person name="Abouelleil A."/>
            <person name="Chapman S.B."/>
            <person name="Priest M."/>
            <person name="Young S.K."/>
            <person name="Wortman J."/>
            <person name="Nusbaum C."/>
            <person name="Birren B."/>
        </authorList>
    </citation>
    <scope>NUCLEOTIDE SEQUENCE [LARGE SCALE GENOMIC DNA]</scope>
    <source>
        <strain evidence="5 6">CBS 650.93</strain>
    </source>
</reference>
<dbReference type="VEuPathDB" id="FungiDB:Z518_04506"/>
<dbReference type="SUPFAM" id="SSF103473">
    <property type="entry name" value="MFS general substrate transporter"/>
    <property type="match status" value="1"/>
</dbReference>
<feature type="transmembrane region" description="Helical" evidence="3">
    <location>
        <begin position="79"/>
        <end position="104"/>
    </location>
</feature>
<dbReference type="Gene3D" id="1.20.1250.20">
    <property type="entry name" value="MFS general substrate transporter like domains"/>
    <property type="match status" value="1"/>
</dbReference>
<dbReference type="InterPro" id="IPR020846">
    <property type="entry name" value="MFS_dom"/>
</dbReference>
<keyword evidence="3" id="KW-0472">Membrane</keyword>
<accession>A0A0D2JBR3</accession>
<name>A0A0D2JBR3_9EURO</name>
<evidence type="ECO:0000256" key="2">
    <source>
        <dbReference type="SAM" id="MobiDB-lite"/>
    </source>
</evidence>
<sequence length="433" mass="45374">MTFCQRPGKLIRQASSIQISTITTDTELHTILQSNRHVTSRSSSQHDPGRISSRPSHEIISIPESPPTNVATSVPEGGYGWTIVFICSVLTFWFNGISGSWGVVQAALLQSKLESTSTSTVSFIGTLAWLALWHSRRRLFCGKTGTRIVPCEAWGGIGAAVLSLTIDALINSVGIAWAFRILGFLILATCLPAAWFIQERVPIGQVPFVDLSMFRHLPLSAVFCAGAVGSFTLFVPPFFLPLVAQSIGLSSSTGAGLVAGFNSCTAVGRLLSGWLSDIFVPVNVFLASMILNAVSMLAIWPVSSSLGPLLIFAMLNGLADGAWFTLYPVVVTGTATGIGNGQGSGPAVAMSMVITGWTGGYLMGVPIAGYLLQASGVGVGSASAEHGQGKANFGTSIDPYRPAIFYAGGVALAAAGFTLIARLKMGQGGKKRV</sequence>
<keyword evidence="3" id="KW-1133">Transmembrane helix</keyword>
<evidence type="ECO:0000259" key="4">
    <source>
        <dbReference type="PROSITE" id="PS50850"/>
    </source>
</evidence>
<feature type="transmembrane region" description="Helical" evidence="3">
    <location>
        <begin position="153"/>
        <end position="170"/>
    </location>
</feature>
<dbReference type="PANTHER" id="PTHR11360">
    <property type="entry name" value="MONOCARBOXYLATE TRANSPORTER"/>
    <property type="match status" value="1"/>
</dbReference>
<feature type="transmembrane region" description="Helical" evidence="3">
    <location>
        <begin position="116"/>
        <end position="133"/>
    </location>
</feature>
<evidence type="ECO:0000313" key="6">
    <source>
        <dbReference type="Proteomes" id="UP000053617"/>
    </source>
</evidence>
<gene>
    <name evidence="5" type="ORF">Z518_04506</name>
</gene>
<dbReference type="PROSITE" id="PS50850">
    <property type="entry name" value="MFS"/>
    <property type="match status" value="1"/>
</dbReference>
<dbReference type="PANTHER" id="PTHR11360:SF305">
    <property type="entry name" value="MAJOR FACILITATOR SUPERFAMILY (MFS) PROFILE DOMAIN-CONTAINING PROTEIN"/>
    <property type="match status" value="1"/>
</dbReference>
<evidence type="ECO:0000256" key="1">
    <source>
        <dbReference type="ARBA" id="ARBA00004141"/>
    </source>
</evidence>
<comment type="subcellular location">
    <subcellularLocation>
        <location evidence="1">Membrane</location>
        <topology evidence="1">Multi-pass membrane protein</topology>
    </subcellularLocation>
</comment>
<dbReference type="InterPro" id="IPR036259">
    <property type="entry name" value="MFS_trans_sf"/>
</dbReference>
<feature type="transmembrane region" description="Helical" evidence="3">
    <location>
        <begin position="177"/>
        <end position="197"/>
    </location>
</feature>
<evidence type="ECO:0000256" key="3">
    <source>
        <dbReference type="SAM" id="Phobius"/>
    </source>
</evidence>
<keyword evidence="6" id="KW-1185">Reference proteome</keyword>